<name>A0ABR0ARX6_9CRUS</name>
<proteinExistence type="predicted"/>
<evidence type="ECO:0000313" key="1">
    <source>
        <dbReference type="EMBL" id="KAK4027871.1"/>
    </source>
</evidence>
<evidence type="ECO:0000313" key="2">
    <source>
        <dbReference type="Proteomes" id="UP001234178"/>
    </source>
</evidence>
<protein>
    <submittedName>
        <fullName evidence="1">Uncharacterized protein</fullName>
    </submittedName>
</protein>
<reference evidence="1 2" key="1">
    <citation type="journal article" date="2023" name="Nucleic Acids Res.">
        <title>The hologenome of Daphnia magna reveals possible DNA methylation and microbiome-mediated evolution of the host genome.</title>
        <authorList>
            <person name="Chaturvedi A."/>
            <person name="Li X."/>
            <person name="Dhandapani V."/>
            <person name="Marshall H."/>
            <person name="Kissane S."/>
            <person name="Cuenca-Cambronero M."/>
            <person name="Asole G."/>
            <person name="Calvet F."/>
            <person name="Ruiz-Romero M."/>
            <person name="Marangio P."/>
            <person name="Guigo R."/>
            <person name="Rago D."/>
            <person name="Mirbahai L."/>
            <person name="Eastwood N."/>
            <person name="Colbourne J.K."/>
            <person name="Zhou J."/>
            <person name="Mallon E."/>
            <person name="Orsini L."/>
        </authorList>
    </citation>
    <scope>NUCLEOTIDE SEQUENCE [LARGE SCALE GENOMIC DNA]</scope>
    <source>
        <strain evidence="1">LRV0_1</strain>
    </source>
</reference>
<gene>
    <name evidence="1" type="ORF">OUZ56_017012</name>
</gene>
<organism evidence="1 2">
    <name type="scientific">Daphnia magna</name>
    <dbReference type="NCBI Taxonomy" id="35525"/>
    <lineage>
        <taxon>Eukaryota</taxon>
        <taxon>Metazoa</taxon>
        <taxon>Ecdysozoa</taxon>
        <taxon>Arthropoda</taxon>
        <taxon>Crustacea</taxon>
        <taxon>Branchiopoda</taxon>
        <taxon>Diplostraca</taxon>
        <taxon>Cladocera</taxon>
        <taxon>Anomopoda</taxon>
        <taxon>Daphniidae</taxon>
        <taxon>Daphnia</taxon>
    </lineage>
</organism>
<sequence length="98" mass="11036">MLKGALPCKMHRSLDFTGYSARKRCDQHLDKVNDYCQYVEKYEPAISPQPCRLLFVGNSVETEKTSVPSLAKLLRKSHPMSCLVSVLATLREIYCAGV</sequence>
<dbReference type="Proteomes" id="UP001234178">
    <property type="component" value="Unassembled WGS sequence"/>
</dbReference>
<keyword evidence="2" id="KW-1185">Reference proteome</keyword>
<accession>A0ABR0ARX6</accession>
<dbReference type="EMBL" id="JAOYFB010000038">
    <property type="protein sequence ID" value="KAK4027871.1"/>
    <property type="molecule type" value="Genomic_DNA"/>
</dbReference>
<comment type="caution">
    <text evidence="1">The sequence shown here is derived from an EMBL/GenBank/DDBJ whole genome shotgun (WGS) entry which is preliminary data.</text>
</comment>